<evidence type="ECO:0000313" key="1">
    <source>
        <dbReference type="EMBL" id="KAI9447037.1"/>
    </source>
</evidence>
<sequence>MPDQEIIAQIRSGKHDKAFNSLYRHFPMMHKMVSRNGGTLQDAEDVFQEALIILCRKVKETDFELTAQLSTYLFSICRFVWKDELRKRQHTISFHLETGLTEPQELELQALLEREAAIQLAEKVLVELADRCRELLLLFYKGRMALKDIAIKMGYSSENTAKNQKYKCLEGAKNKLKELKQSLLKQIEAYLAGELPANEKRVFETQIANDPALQEEVQLQQQIMQGIERAVWKQEVQQAKQQFKRNQHFRNWGTTGFIVIVTSMVLYYTGIPGNSNKAYTNTHLVANTGRQTPAQASGPVAFDPDPVIDTTAYTAIHLPAFDADKNFSPPSFSLDTSAIDTNAYTGTHLPVYNEAGKKEWADADKQIPAQNFQLNASRDTVIETKGGIVLSIPAYCFLDEHQQPVTGQVAFTVKEALDAATIMQAGLSTQSGNQLLETGGMFFTDARQSSQSLTINPANGIYTEVPARTIQPGMQLYTGHRAANGTIDWVNSRPLEHNLIPVDIQLLYFYPPGYLDSLQKWGYDSHNKAFTDSLYYSLAVPQLSACGLDPAKIKAIWDNRFNNTLLATREFERRLCQLHKGGNNQILDLYVNNLDKNLYEIDSMAASLLTGRMKQVFLSFYNRHDGKVASYSTPYQKLRRYYEVKTQAYTEAITKTQKAFWDTQAELDFIADNKSIAHKEDSVSRIKQNFTEELELNLKAAFQQLGYTATGSTAKSSITTHQTIPCPPSKNVYRATVINTGWCNIDRAVYAATANRTTLDFTDPQTGKRAVIQYKSVSFTIQETVNYDRIYLYLLPNKLTSFMRVTESGGQYREQLDELMRYNMICIAYKGEQAFSYSLKNIQPVNYPPIALTAIAKNQLDKQLNEMGGREQIKSGVSAPSN</sequence>
<organism evidence="1 2">
    <name type="scientific">Russula earlei</name>
    <dbReference type="NCBI Taxonomy" id="71964"/>
    <lineage>
        <taxon>Eukaryota</taxon>
        <taxon>Fungi</taxon>
        <taxon>Dikarya</taxon>
        <taxon>Basidiomycota</taxon>
        <taxon>Agaricomycotina</taxon>
        <taxon>Agaricomycetes</taxon>
        <taxon>Russulales</taxon>
        <taxon>Russulaceae</taxon>
        <taxon>Russula</taxon>
    </lineage>
</organism>
<gene>
    <name evidence="1" type="ORF">F5148DRAFT_1292501</name>
</gene>
<accession>A0ACC0TTC8</accession>
<keyword evidence="2" id="KW-1185">Reference proteome</keyword>
<reference evidence="1" key="1">
    <citation type="submission" date="2021-03" db="EMBL/GenBank/DDBJ databases">
        <title>Evolutionary priming and transition to the ectomycorrhizal habit in an iconic lineage of mushroom-forming fungi: is preadaptation a requirement?</title>
        <authorList>
            <consortium name="DOE Joint Genome Institute"/>
            <person name="Looney B.P."/>
            <person name="Miyauchi S."/>
            <person name="Morin E."/>
            <person name="Drula E."/>
            <person name="Courty P.E."/>
            <person name="Chicoki N."/>
            <person name="Fauchery L."/>
            <person name="Kohler A."/>
            <person name="Kuo A."/>
            <person name="LaButti K."/>
            <person name="Pangilinan J."/>
            <person name="Lipzen A."/>
            <person name="Riley R."/>
            <person name="Andreopoulos W."/>
            <person name="He G."/>
            <person name="Johnson J."/>
            <person name="Barry K.W."/>
            <person name="Grigoriev I.V."/>
            <person name="Nagy L."/>
            <person name="Hibbett D."/>
            <person name="Henrissat B."/>
            <person name="Matheny P.B."/>
            <person name="Labbe J."/>
            <person name="Martin A.F."/>
        </authorList>
    </citation>
    <scope>NUCLEOTIDE SEQUENCE</scope>
    <source>
        <strain evidence="1">BPL698</strain>
    </source>
</reference>
<comment type="caution">
    <text evidence="1">The sequence shown here is derived from an EMBL/GenBank/DDBJ whole genome shotgun (WGS) entry which is preliminary data.</text>
</comment>
<evidence type="ECO:0000313" key="2">
    <source>
        <dbReference type="Proteomes" id="UP001207468"/>
    </source>
</evidence>
<name>A0ACC0TTC8_9AGAM</name>
<proteinExistence type="predicted"/>
<dbReference type="Proteomes" id="UP001207468">
    <property type="component" value="Unassembled WGS sequence"/>
</dbReference>
<dbReference type="EMBL" id="JAGFNK010000613">
    <property type="protein sequence ID" value="KAI9447037.1"/>
    <property type="molecule type" value="Genomic_DNA"/>
</dbReference>
<protein>
    <submittedName>
        <fullName evidence="1">Uncharacterized protein</fullName>
    </submittedName>
</protein>